<feature type="chain" id="PRO_5036783668" evidence="1">
    <location>
        <begin position="21"/>
        <end position="215"/>
    </location>
</feature>
<organism evidence="2 3">
    <name type="scientific">Candidatus Korobacter versatilis</name>
    <dbReference type="NCBI Taxonomy" id="658062"/>
    <lineage>
        <taxon>Bacteria</taxon>
        <taxon>Pseudomonadati</taxon>
        <taxon>Acidobacteriota</taxon>
        <taxon>Terriglobia</taxon>
        <taxon>Terriglobales</taxon>
        <taxon>Candidatus Korobacteraceae</taxon>
        <taxon>Candidatus Korobacter</taxon>
    </lineage>
</organism>
<evidence type="ECO:0000313" key="2">
    <source>
        <dbReference type="EMBL" id="MBI2678151.1"/>
    </source>
</evidence>
<dbReference type="Proteomes" id="UP000779809">
    <property type="component" value="Unassembled WGS sequence"/>
</dbReference>
<accession>A0A932A8S2</accession>
<keyword evidence="1" id="KW-0732">Signal</keyword>
<gene>
    <name evidence="2" type="ORF">HYX28_05175</name>
</gene>
<protein>
    <submittedName>
        <fullName evidence="2">Uncharacterized protein</fullName>
    </submittedName>
</protein>
<sequence>MVRRLTTLLCAAVILCGVAAAGKKAGYWKKPGTAEVPNFTVVPAADKCSNWGWAAATETLLALDQVKVDQHLLVSKAYGGELCDDAAPKMRALADAVNGDYVVNEKLKMRVVTRVVPAGAPIAAEDLIAAIHRGRPMILFWKARAYLAVGAAFDEYIGPNGTRLWDVRELTLLDPAAEDEEHRRVTFNKDRDGIAEIGGAMEFVVMRMEEIDWQH</sequence>
<dbReference type="AlphaFoldDB" id="A0A932A8S2"/>
<comment type="caution">
    <text evidence="2">The sequence shown here is derived from an EMBL/GenBank/DDBJ whole genome shotgun (WGS) entry which is preliminary data.</text>
</comment>
<dbReference type="EMBL" id="JACPNR010000006">
    <property type="protein sequence ID" value="MBI2678151.1"/>
    <property type="molecule type" value="Genomic_DNA"/>
</dbReference>
<evidence type="ECO:0000256" key="1">
    <source>
        <dbReference type="SAM" id="SignalP"/>
    </source>
</evidence>
<proteinExistence type="predicted"/>
<evidence type="ECO:0000313" key="3">
    <source>
        <dbReference type="Proteomes" id="UP000779809"/>
    </source>
</evidence>
<name>A0A932A8S2_9BACT</name>
<feature type="signal peptide" evidence="1">
    <location>
        <begin position="1"/>
        <end position="20"/>
    </location>
</feature>
<reference evidence="2" key="1">
    <citation type="submission" date="2020-07" db="EMBL/GenBank/DDBJ databases">
        <title>Huge and variable diversity of episymbiotic CPR bacteria and DPANN archaea in groundwater ecosystems.</title>
        <authorList>
            <person name="He C.Y."/>
            <person name="Keren R."/>
            <person name="Whittaker M."/>
            <person name="Farag I.F."/>
            <person name="Doudna J."/>
            <person name="Cate J.H.D."/>
            <person name="Banfield J.F."/>
        </authorList>
    </citation>
    <scope>NUCLEOTIDE SEQUENCE</scope>
    <source>
        <strain evidence="2">NC_groundwater_580_Pr5_B-0.1um_64_19</strain>
    </source>
</reference>